<reference evidence="1 2" key="1">
    <citation type="submission" date="2024-06" db="EMBL/GenBank/DDBJ databases">
        <title>The Natural Products Discovery Center: Release of the First 8490 Sequenced Strains for Exploring Actinobacteria Biosynthetic Diversity.</title>
        <authorList>
            <person name="Kalkreuter E."/>
            <person name="Kautsar S.A."/>
            <person name="Yang D."/>
            <person name="Bader C.D."/>
            <person name="Teijaro C.N."/>
            <person name="Fluegel L."/>
            <person name="Davis C.M."/>
            <person name="Simpson J.R."/>
            <person name="Lauterbach L."/>
            <person name="Steele A.D."/>
            <person name="Gui C."/>
            <person name="Meng S."/>
            <person name="Li G."/>
            <person name="Viehrig K."/>
            <person name="Ye F."/>
            <person name="Su P."/>
            <person name="Kiefer A.F."/>
            <person name="Nichols A."/>
            <person name="Cepeda A.J."/>
            <person name="Yan W."/>
            <person name="Fan B."/>
            <person name="Jiang Y."/>
            <person name="Adhikari A."/>
            <person name="Zheng C.-J."/>
            <person name="Schuster L."/>
            <person name="Cowan T.M."/>
            <person name="Smanski M.J."/>
            <person name="Chevrette M.G."/>
            <person name="De Carvalho L.P.S."/>
            <person name="Shen B."/>
        </authorList>
    </citation>
    <scope>NUCLEOTIDE SEQUENCE [LARGE SCALE GENOMIC DNA]</scope>
    <source>
        <strain evidence="1 2">NPDC050403</strain>
    </source>
</reference>
<comment type="caution">
    <text evidence="1">The sequence shown here is derived from an EMBL/GenBank/DDBJ whole genome shotgun (WGS) entry which is preliminary data.</text>
</comment>
<organism evidence="1 2">
    <name type="scientific">Nocardia aurea</name>
    <dbReference type="NCBI Taxonomy" id="2144174"/>
    <lineage>
        <taxon>Bacteria</taxon>
        <taxon>Bacillati</taxon>
        <taxon>Actinomycetota</taxon>
        <taxon>Actinomycetes</taxon>
        <taxon>Mycobacteriales</taxon>
        <taxon>Nocardiaceae</taxon>
        <taxon>Nocardia</taxon>
    </lineage>
</organism>
<evidence type="ECO:0000313" key="1">
    <source>
        <dbReference type="EMBL" id="MEV0710290.1"/>
    </source>
</evidence>
<dbReference type="RefSeq" id="WP_198654613.1">
    <property type="nucleotide sequence ID" value="NZ_JBFAKC010000010.1"/>
</dbReference>
<dbReference type="InterPro" id="IPR046288">
    <property type="entry name" value="DUF6325"/>
</dbReference>
<dbReference type="Proteomes" id="UP001551695">
    <property type="component" value="Unassembled WGS sequence"/>
</dbReference>
<dbReference type="Pfam" id="PF19850">
    <property type="entry name" value="DUF6325"/>
    <property type="match status" value="1"/>
</dbReference>
<gene>
    <name evidence="1" type="ORF">AB0I48_22225</name>
</gene>
<evidence type="ECO:0000313" key="2">
    <source>
        <dbReference type="Proteomes" id="UP001551695"/>
    </source>
</evidence>
<dbReference type="EMBL" id="JBFAKC010000010">
    <property type="protein sequence ID" value="MEV0710290.1"/>
    <property type="molecule type" value="Genomic_DNA"/>
</dbReference>
<keyword evidence="2" id="KW-1185">Reference proteome</keyword>
<proteinExistence type="predicted"/>
<sequence>MVESSNLGPMELVVLTFPATSVEHGARAALSAVVDRGYVTVLDLVYLAKDANGYLRQIEVGEPLEEIGLPGLDVTVHGLLSDHDLAVVAGAMPVASSALVVVYEQPWVPALAEEVILAGGEVTLHLQIRSAGHGHRFERTRGSSMIWGTRADTPGLLPLCTPAAPVAASSRDVTVPVVTRDIEQCGAARMRLAQADGPDEEFVEVRREGSGVGY</sequence>
<name>A0ABV3FXZ5_9NOCA</name>
<accession>A0ABV3FXZ5</accession>
<protein>
    <submittedName>
        <fullName evidence="1">DUF6325 family protein</fullName>
    </submittedName>
</protein>